<gene>
    <name evidence="2" type="ORF">GCM10010339_67270</name>
</gene>
<evidence type="ECO:0000313" key="3">
    <source>
        <dbReference type="Proteomes" id="UP000655443"/>
    </source>
</evidence>
<reference evidence="2" key="1">
    <citation type="journal article" date="2014" name="Int. J. Syst. Evol. Microbiol.">
        <title>Complete genome sequence of Corynebacterium casei LMG S-19264T (=DSM 44701T), isolated from a smear-ripened cheese.</title>
        <authorList>
            <consortium name="US DOE Joint Genome Institute (JGI-PGF)"/>
            <person name="Walter F."/>
            <person name="Albersmeier A."/>
            <person name="Kalinowski J."/>
            <person name="Ruckert C."/>
        </authorList>
    </citation>
    <scope>NUCLEOTIDE SEQUENCE</scope>
    <source>
        <strain evidence="2">JCM 4714</strain>
    </source>
</reference>
<evidence type="ECO:0000313" key="2">
    <source>
        <dbReference type="EMBL" id="GHE10591.1"/>
    </source>
</evidence>
<keyword evidence="1" id="KW-0732">Signal</keyword>
<accession>A0A918YNA2</accession>
<dbReference type="Proteomes" id="UP000655443">
    <property type="component" value="Unassembled WGS sequence"/>
</dbReference>
<reference evidence="2" key="2">
    <citation type="submission" date="2020-09" db="EMBL/GenBank/DDBJ databases">
        <authorList>
            <person name="Sun Q."/>
            <person name="Ohkuma M."/>
        </authorList>
    </citation>
    <scope>NUCLEOTIDE SEQUENCE</scope>
    <source>
        <strain evidence="2">JCM 4714</strain>
    </source>
</reference>
<sequence length="67" mass="6865">MRARLLGSLLAAVFSTAVAFTAIHQGHAEVTSQDTGWTSVRADTGWTFAQAIASTGGQTGAEERAGA</sequence>
<dbReference type="AlphaFoldDB" id="A0A918YNA2"/>
<evidence type="ECO:0008006" key="4">
    <source>
        <dbReference type="Google" id="ProtNLM"/>
    </source>
</evidence>
<evidence type="ECO:0000256" key="1">
    <source>
        <dbReference type="SAM" id="SignalP"/>
    </source>
</evidence>
<comment type="caution">
    <text evidence="2">The sequence shown here is derived from an EMBL/GenBank/DDBJ whole genome shotgun (WGS) entry which is preliminary data.</text>
</comment>
<dbReference type="EMBL" id="BMVG01000024">
    <property type="protein sequence ID" value="GHE10591.1"/>
    <property type="molecule type" value="Genomic_DNA"/>
</dbReference>
<name>A0A918YNA2_9ACTN</name>
<protein>
    <recommendedName>
        <fullName evidence="4">Secreted protein</fullName>
    </recommendedName>
</protein>
<feature type="signal peptide" evidence="1">
    <location>
        <begin position="1"/>
        <end position="19"/>
    </location>
</feature>
<keyword evidence="3" id="KW-1185">Reference proteome</keyword>
<proteinExistence type="predicted"/>
<organism evidence="2 3">
    <name type="scientific">Streptomyces alanosinicus</name>
    <dbReference type="NCBI Taxonomy" id="68171"/>
    <lineage>
        <taxon>Bacteria</taxon>
        <taxon>Bacillati</taxon>
        <taxon>Actinomycetota</taxon>
        <taxon>Actinomycetes</taxon>
        <taxon>Kitasatosporales</taxon>
        <taxon>Streptomycetaceae</taxon>
        <taxon>Streptomyces</taxon>
    </lineage>
</organism>
<feature type="chain" id="PRO_5038526233" description="Secreted protein" evidence="1">
    <location>
        <begin position="20"/>
        <end position="67"/>
    </location>
</feature>